<evidence type="ECO:0000256" key="7">
    <source>
        <dbReference type="SAM" id="Phobius"/>
    </source>
</evidence>
<dbReference type="InterPro" id="IPR051100">
    <property type="entry name" value="DnaJ_subfamily_B/C"/>
</dbReference>
<evidence type="ECO:0000313" key="10">
    <source>
        <dbReference type="Proteomes" id="UP001165080"/>
    </source>
</evidence>
<dbReference type="GO" id="GO:0030544">
    <property type="term" value="F:Hsp70 protein binding"/>
    <property type="evidence" value="ECO:0007669"/>
    <property type="project" value="TreeGrafter"/>
</dbReference>
<feature type="domain" description="J" evidence="8">
    <location>
        <begin position="137"/>
        <end position="201"/>
    </location>
</feature>
<keyword evidence="3" id="KW-0256">Endoplasmic reticulum</keyword>
<gene>
    <name evidence="9" type="primary">PLEST006930</name>
    <name evidence="9" type="ORF">PLESTB_001395500</name>
</gene>
<dbReference type="EMBL" id="BRXU01000024">
    <property type="protein sequence ID" value="GLC58737.1"/>
    <property type="molecule type" value="Genomic_DNA"/>
</dbReference>
<dbReference type="Gene3D" id="1.10.287.110">
    <property type="entry name" value="DnaJ domain"/>
    <property type="match status" value="1"/>
</dbReference>
<dbReference type="InterPro" id="IPR015399">
    <property type="entry name" value="DUF1977_DnaJ-like"/>
</dbReference>
<evidence type="ECO:0000256" key="3">
    <source>
        <dbReference type="ARBA" id="ARBA00022824"/>
    </source>
</evidence>
<dbReference type="FunFam" id="1.10.287.110:FF:000070">
    <property type="entry name" value="Endoplasmic reticulum protein, putative"/>
    <property type="match status" value="1"/>
</dbReference>
<dbReference type="SUPFAM" id="SSF46565">
    <property type="entry name" value="Chaperone J-domain"/>
    <property type="match status" value="1"/>
</dbReference>
<dbReference type="Pfam" id="PF09320">
    <property type="entry name" value="DUF1977"/>
    <property type="match status" value="1"/>
</dbReference>
<comment type="subcellular location">
    <subcellularLocation>
        <location evidence="1">Endoplasmic reticulum membrane</location>
        <topology evidence="1">Single-pass membrane protein</topology>
    </subcellularLocation>
</comment>
<organism evidence="9 10">
    <name type="scientific">Pleodorina starrii</name>
    <dbReference type="NCBI Taxonomy" id="330485"/>
    <lineage>
        <taxon>Eukaryota</taxon>
        <taxon>Viridiplantae</taxon>
        <taxon>Chlorophyta</taxon>
        <taxon>core chlorophytes</taxon>
        <taxon>Chlorophyceae</taxon>
        <taxon>CS clade</taxon>
        <taxon>Chlamydomonadales</taxon>
        <taxon>Volvocaceae</taxon>
        <taxon>Pleodorina</taxon>
    </lineage>
</organism>
<evidence type="ECO:0000256" key="2">
    <source>
        <dbReference type="ARBA" id="ARBA00022692"/>
    </source>
</evidence>
<comment type="caution">
    <text evidence="9">The sequence shown here is derived from an EMBL/GenBank/DDBJ whole genome shotgun (WGS) entry which is preliminary data.</text>
</comment>
<dbReference type="GO" id="GO:0005789">
    <property type="term" value="C:endoplasmic reticulum membrane"/>
    <property type="evidence" value="ECO:0007669"/>
    <property type="project" value="UniProtKB-SubCell"/>
</dbReference>
<feature type="compositionally biased region" description="Pro residues" evidence="6">
    <location>
        <begin position="102"/>
        <end position="118"/>
    </location>
</feature>
<feature type="region of interest" description="Disordered" evidence="6">
    <location>
        <begin position="258"/>
        <end position="294"/>
    </location>
</feature>
<dbReference type="PANTHER" id="PTHR43908:SF3">
    <property type="entry name" value="AT29763P-RELATED"/>
    <property type="match status" value="1"/>
</dbReference>
<feature type="region of interest" description="Disordered" evidence="6">
    <location>
        <begin position="54"/>
        <end position="123"/>
    </location>
</feature>
<name>A0A9W6F6Y2_9CHLO</name>
<protein>
    <recommendedName>
        <fullName evidence="8">J domain-containing protein</fullName>
    </recommendedName>
</protein>
<keyword evidence="10" id="KW-1185">Reference proteome</keyword>
<dbReference type="InterPro" id="IPR018253">
    <property type="entry name" value="DnaJ_domain_CS"/>
</dbReference>
<evidence type="ECO:0000259" key="8">
    <source>
        <dbReference type="PROSITE" id="PS50076"/>
    </source>
</evidence>
<evidence type="ECO:0000256" key="1">
    <source>
        <dbReference type="ARBA" id="ARBA00004389"/>
    </source>
</evidence>
<evidence type="ECO:0000313" key="9">
    <source>
        <dbReference type="EMBL" id="GLC58737.1"/>
    </source>
</evidence>
<evidence type="ECO:0000256" key="6">
    <source>
        <dbReference type="SAM" id="MobiDB-lite"/>
    </source>
</evidence>
<dbReference type="InterPro" id="IPR036869">
    <property type="entry name" value="J_dom_sf"/>
</dbReference>
<dbReference type="PROSITE" id="PS50076">
    <property type="entry name" value="DNAJ_2"/>
    <property type="match status" value="1"/>
</dbReference>
<dbReference type="InterPro" id="IPR001623">
    <property type="entry name" value="DnaJ_domain"/>
</dbReference>
<feature type="compositionally biased region" description="Gly residues" evidence="6">
    <location>
        <begin position="273"/>
        <end position="292"/>
    </location>
</feature>
<dbReference type="PROSITE" id="PS00636">
    <property type="entry name" value="DNAJ_1"/>
    <property type="match status" value="1"/>
</dbReference>
<keyword evidence="2 7" id="KW-0812">Transmembrane</keyword>
<reference evidence="9 10" key="1">
    <citation type="journal article" date="2023" name="Commun. Biol.">
        <title>Reorganization of the ancestral sex-determining regions during the evolution of trioecy in Pleodorina starrii.</title>
        <authorList>
            <person name="Takahashi K."/>
            <person name="Suzuki S."/>
            <person name="Kawai-Toyooka H."/>
            <person name="Yamamoto K."/>
            <person name="Hamaji T."/>
            <person name="Ootsuki R."/>
            <person name="Yamaguchi H."/>
            <person name="Kawachi M."/>
            <person name="Higashiyama T."/>
            <person name="Nozaki H."/>
        </authorList>
    </citation>
    <scope>NUCLEOTIDE SEQUENCE [LARGE SCALE GENOMIC DNA]</scope>
    <source>
        <strain evidence="9 10">NIES-4479</strain>
    </source>
</reference>
<sequence length="432" mass="47504">MTDANKDEARKCLALARQALAQDQLDRAEKFARKAQRLYASVEGQAILEALESAKAAKWSSPREGPSTSHHHHQQHTSTANGHGRHGETHASSGRTTEGGPKLPPKPSKGAKPSPPVEDPGTPEQRAIVAQVLKAKDFYEVLGLARDATDEDIKKAYRKLALKLHPDKNKALHSDEAFKGVSKAFNCLSDPDKRAYYDRTGYESSSAAAAAAAAQRGGGAGPGPGGATYYYTSGEELDPEEIFNMFFGGAFGSPHAFRAQFGGGPRQRRHHQGGGGQGHGHGGGQAGTGGGQDQQQRAAMLGLLQLMPILLILVFTFFQSSQSPPFSLAPDATYRVQVLTQRLAIPFYVKTNAELEKSYPFNSDARLRLERQVESAYYERLEARCQQERLMRHRAWTWGNREQARLMKLEACDEIERVNEKLGSMRRQQYAY</sequence>
<dbReference type="Proteomes" id="UP001165080">
    <property type="component" value="Unassembled WGS sequence"/>
</dbReference>
<dbReference type="SMART" id="SM00271">
    <property type="entry name" value="DnaJ"/>
    <property type="match status" value="1"/>
</dbReference>
<accession>A0A9W6F6Y2</accession>
<feature type="transmembrane region" description="Helical" evidence="7">
    <location>
        <begin position="298"/>
        <end position="318"/>
    </location>
</feature>
<keyword evidence="5 7" id="KW-0472">Membrane</keyword>
<dbReference type="CDD" id="cd06257">
    <property type="entry name" value="DnaJ"/>
    <property type="match status" value="1"/>
</dbReference>
<dbReference type="Pfam" id="PF00226">
    <property type="entry name" value="DnaJ"/>
    <property type="match status" value="1"/>
</dbReference>
<dbReference type="GO" id="GO:0071218">
    <property type="term" value="P:cellular response to misfolded protein"/>
    <property type="evidence" value="ECO:0007669"/>
    <property type="project" value="TreeGrafter"/>
</dbReference>
<dbReference type="PANTHER" id="PTHR43908">
    <property type="entry name" value="AT29763P-RELATED"/>
    <property type="match status" value="1"/>
</dbReference>
<keyword evidence="4 7" id="KW-1133">Transmembrane helix</keyword>
<dbReference type="OrthoDB" id="10250354at2759"/>
<evidence type="ECO:0000256" key="4">
    <source>
        <dbReference type="ARBA" id="ARBA00022989"/>
    </source>
</evidence>
<proteinExistence type="predicted"/>
<dbReference type="PRINTS" id="PR00625">
    <property type="entry name" value="JDOMAIN"/>
</dbReference>
<dbReference type="AlphaFoldDB" id="A0A9W6F6Y2"/>
<evidence type="ECO:0000256" key="5">
    <source>
        <dbReference type="ARBA" id="ARBA00023136"/>
    </source>
</evidence>